<protein>
    <recommendedName>
        <fullName evidence="4">Clathrin light chain</fullName>
    </recommendedName>
</protein>
<evidence type="ECO:0000256" key="1">
    <source>
        <dbReference type="SAM" id="MobiDB-lite"/>
    </source>
</evidence>
<gene>
    <name evidence="2" type="ORF">ADUPG1_013073</name>
</gene>
<dbReference type="EMBL" id="BQXS01012591">
    <property type="protein sequence ID" value="GKT25529.1"/>
    <property type="molecule type" value="Genomic_DNA"/>
</dbReference>
<dbReference type="Proteomes" id="UP001057375">
    <property type="component" value="Unassembled WGS sequence"/>
</dbReference>
<feature type="compositionally biased region" description="Basic and acidic residues" evidence="1">
    <location>
        <begin position="1"/>
        <end position="19"/>
    </location>
</feature>
<feature type="region of interest" description="Disordered" evidence="1">
    <location>
        <begin position="1"/>
        <end position="56"/>
    </location>
</feature>
<organism evidence="2 3">
    <name type="scientific">Aduncisulcus paluster</name>
    <dbReference type="NCBI Taxonomy" id="2918883"/>
    <lineage>
        <taxon>Eukaryota</taxon>
        <taxon>Metamonada</taxon>
        <taxon>Carpediemonas-like organisms</taxon>
        <taxon>Aduncisulcus</taxon>
    </lineage>
</organism>
<accession>A0ABQ5K1N7</accession>
<evidence type="ECO:0000313" key="2">
    <source>
        <dbReference type="EMBL" id="GKT25529.1"/>
    </source>
</evidence>
<name>A0ABQ5K1N7_9EUKA</name>
<proteinExistence type="predicted"/>
<evidence type="ECO:0008006" key="4">
    <source>
        <dbReference type="Google" id="ProtNLM"/>
    </source>
</evidence>
<comment type="caution">
    <text evidence="2">The sequence shown here is derived from an EMBL/GenBank/DDBJ whole genome shotgun (WGS) entry which is preliminary data.</text>
</comment>
<feature type="compositionally biased region" description="Basic and acidic residues" evidence="1">
    <location>
        <begin position="136"/>
        <end position="154"/>
    </location>
</feature>
<keyword evidence="3" id="KW-1185">Reference proteome</keyword>
<feature type="region of interest" description="Disordered" evidence="1">
    <location>
        <begin position="136"/>
        <end position="160"/>
    </location>
</feature>
<reference evidence="2" key="1">
    <citation type="submission" date="2022-03" db="EMBL/GenBank/DDBJ databases">
        <title>Draft genome sequence of Aduncisulcus paluster, a free-living microaerophilic Fornicata.</title>
        <authorList>
            <person name="Yuyama I."/>
            <person name="Kume K."/>
            <person name="Tamura T."/>
            <person name="Inagaki Y."/>
            <person name="Hashimoto T."/>
        </authorList>
    </citation>
    <scope>NUCLEOTIDE SEQUENCE</scope>
    <source>
        <strain evidence="2">NY0171</strain>
    </source>
</reference>
<sequence length="160" mass="18011">MDDFDDAFKVDTPKEESQHPRNSSELSDPLADMLGESDAGSKQVPGSSDSIRSDKSASMVAIELDTRYKSAIAERDEIAAAKAQEIEEGANEFRKERKEALIKLIEERKATIVREEKAFYDRMKPADKKGKWGRIKEIGGVSENRDEGTSRQREVFQSLK</sequence>
<evidence type="ECO:0000313" key="3">
    <source>
        <dbReference type="Proteomes" id="UP001057375"/>
    </source>
</evidence>